<proteinExistence type="inferred from homology"/>
<dbReference type="PANTHER" id="PTHR12862:SF0">
    <property type="entry name" value="N-ACETYL-D-GLUCOSAMINE KINASE"/>
    <property type="match status" value="1"/>
</dbReference>
<keyword evidence="7" id="KW-1185">Reference proteome</keyword>
<evidence type="ECO:0000256" key="3">
    <source>
        <dbReference type="ARBA" id="ARBA00014974"/>
    </source>
</evidence>
<gene>
    <name evidence="6" type="ORF">TELCIR_18531</name>
</gene>
<dbReference type="Gene3D" id="3.30.420.40">
    <property type="match status" value="1"/>
</dbReference>
<dbReference type="AlphaFoldDB" id="A0A2G9TPR1"/>
<dbReference type="EC" id="2.7.1.59" evidence="2"/>
<dbReference type="EMBL" id="KZ356404">
    <property type="protein sequence ID" value="PIO59989.1"/>
    <property type="molecule type" value="Genomic_DNA"/>
</dbReference>
<reference evidence="6 7" key="1">
    <citation type="submission" date="2015-09" db="EMBL/GenBank/DDBJ databases">
        <title>Draft genome of the parasitic nematode Teladorsagia circumcincta isolate WARC Sus (inbred).</title>
        <authorList>
            <person name="Mitreva M."/>
        </authorList>
    </citation>
    <scope>NUCLEOTIDE SEQUENCE [LARGE SCALE GENOMIC DNA]</scope>
    <source>
        <strain evidence="6 7">S</strain>
    </source>
</reference>
<dbReference type="GO" id="GO:0045127">
    <property type="term" value="F:N-acetylglucosamine kinase activity"/>
    <property type="evidence" value="ECO:0007669"/>
    <property type="project" value="UniProtKB-EC"/>
</dbReference>
<evidence type="ECO:0000313" key="7">
    <source>
        <dbReference type="Proteomes" id="UP000230423"/>
    </source>
</evidence>
<dbReference type="InterPro" id="IPR043129">
    <property type="entry name" value="ATPase_NBD"/>
</dbReference>
<dbReference type="InterPro" id="IPR002731">
    <property type="entry name" value="ATPase_BadF"/>
</dbReference>
<dbReference type="Proteomes" id="UP000230423">
    <property type="component" value="Unassembled WGS sequence"/>
</dbReference>
<evidence type="ECO:0000256" key="2">
    <source>
        <dbReference type="ARBA" id="ARBA00012122"/>
    </source>
</evidence>
<comment type="similarity">
    <text evidence="1">Belongs to the eukaryotic-type N-acetylglucosamine kinase family.</text>
</comment>
<feature type="non-terminal residue" evidence="6">
    <location>
        <position position="1"/>
    </location>
</feature>
<sequence length="273" mass="29809">DNWSIEDLLVLSNLQGRLIRTREVEGNSVQICVVYRREMTSEIFCGIEGGASASKLVFVNTSGETLAEASTSGTNYNLDGIERTASFIATWVRETAAKNHIALPLKGLGLGLSGAEGARDNALFIEYLKVHHGDLADHLYLASDAVATVAAAFEQGGVILIAGTGSSCRVLLNNGRVFGVGGWGHQIGDGGSGFWIAIRAIRIIFDEDDGMEIPHESTALIRELLLKHFKIEDKVDILEYLYNKFRKSHIASFTGELAKRMLFSIAMNLFFKI</sequence>
<dbReference type="SUPFAM" id="SSF53067">
    <property type="entry name" value="Actin-like ATPase domain"/>
    <property type="match status" value="2"/>
</dbReference>
<organism evidence="6 7">
    <name type="scientific">Teladorsagia circumcincta</name>
    <name type="common">Brown stomach worm</name>
    <name type="synonym">Ostertagia circumcincta</name>
    <dbReference type="NCBI Taxonomy" id="45464"/>
    <lineage>
        <taxon>Eukaryota</taxon>
        <taxon>Metazoa</taxon>
        <taxon>Ecdysozoa</taxon>
        <taxon>Nematoda</taxon>
        <taxon>Chromadorea</taxon>
        <taxon>Rhabditida</taxon>
        <taxon>Rhabditina</taxon>
        <taxon>Rhabditomorpha</taxon>
        <taxon>Strongyloidea</taxon>
        <taxon>Trichostrongylidae</taxon>
        <taxon>Teladorsagia</taxon>
    </lineage>
</organism>
<evidence type="ECO:0000256" key="1">
    <source>
        <dbReference type="ARBA" id="ARBA00006198"/>
    </source>
</evidence>
<feature type="domain" description="ATPase BadF/BadG/BcrA/BcrD type" evidence="5">
    <location>
        <begin position="46"/>
        <end position="212"/>
    </location>
</feature>
<evidence type="ECO:0000313" key="6">
    <source>
        <dbReference type="EMBL" id="PIO59989.1"/>
    </source>
</evidence>
<dbReference type="OrthoDB" id="311172at2759"/>
<evidence type="ECO:0000259" key="5">
    <source>
        <dbReference type="Pfam" id="PF01869"/>
    </source>
</evidence>
<protein>
    <recommendedName>
        <fullName evidence="3">N-acetyl-D-glucosamine kinase</fullName>
        <ecNumber evidence="2">2.7.1.59</ecNumber>
    </recommendedName>
    <alternativeName>
        <fullName evidence="4">GlcNAc kinase</fullName>
    </alternativeName>
</protein>
<name>A0A2G9TPR1_TELCI</name>
<accession>A0A2G9TPR1</accession>
<dbReference type="Pfam" id="PF01869">
    <property type="entry name" value="BcrAD_BadFG"/>
    <property type="match status" value="1"/>
</dbReference>
<dbReference type="InterPro" id="IPR039758">
    <property type="entry name" value="NAGK-like"/>
</dbReference>
<evidence type="ECO:0000256" key="4">
    <source>
        <dbReference type="ARBA" id="ARBA00031123"/>
    </source>
</evidence>
<dbReference type="PANTHER" id="PTHR12862">
    <property type="entry name" value="BADF TYPE ATPASE DOMAIN-CONTAINING PROTEIN"/>
    <property type="match status" value="1"/>
</dbReference>